<name>A0AAD5ID06_ACENE</name>
<dbReference type="PANTHER" id="PTHR31549:SF149">
    <property type="entry name" value="ISOPRENOID SYNTHASE DOMAIN-CONTAINING PROTEIN"/>
    <property type="match status" value="1"/>
</dbReference>
<dbReference type="Pfam" id="PF03140">
    <property type="entry name" value="DUF247"/>
    <property type="match status" value="1"/>
</dbReference>
<sequence length="262" mass="29688">MAHQYAENVGQSYDLLYNKVKAIVGDARNCFSLDSNTEVVVLDEEKFTKMMFHDGCFILQFIRCFVNDLKDLNMKLYLAAFMKRDLLLENQLPFLVLGELMNSKENEQKKTFSTFFTGILPLPSDSLREIDFDKCTHLLDMIHTLLIDKDALSAPKYNRKGGSTDWFLCRSAKELKASGIHFRPSQGHQITDVQFISTFPTGLLKLPPIAVDDSTKSMLLNMVTYEACPDAPDDMGVSSIKRYSPEFSRERSTGCGCLQTDC</sequence>
<protein>
    <submittedName>
        <fullName evidence="1">Uncharacterized protein</fullName>
    </submittedName>
</protein>
<gene>
    <name evidence="1" type="ORF">LWI28_009157</name>
</gene>
<dbReference type="EMBL" id="JAJSOW010000106">
    <property type="protein sequence ID" value="KAI9160538.1"/>
    <property type="molecule type" value="Genomic_DNA"/>
</dbReference>
<organism evidence="1 2">
    <name type="scientific">Acer negundo</name>
    <name type="common">Box elder</name>
    <dbReference type="NCBI Taxonomy" id="4023"/>
    <lineage>
        <taxon>Eukaryota</taxon>
        <taxon>Viridiplantae</taxon>
        <taxon>Streptophyta</taxon>
        <taxon>Embryophyta</taxon>
        <taxon>Tracheophyta</taxon>
        <taxon>Spermatophyta</taxon>
        <taxon>Magnoliopsida</taxon>
        <taxon>eudicotyledons</taxon>
        <taxon>Gunneridae</taxon>
        <taxon>Pentapetalae</taxon>
        <taxon>rosids</taxon>
        <taxon>malvids</taxon>
        <taxon>Sapindales</taxon>
        <taxon>Sapindaceae</taxon>
        <taxon>Hippocastanoideae</taxon>
        <taxon>Acereae</taxon>
        <taxon>Acer</taxon>
    </lineage>
</organism>
<evidence type="ECO:0000313" key="2">
    <source>
        <dbReference type="Proteomes" id="UP001064489"/>
    </source>
</evidence>
<reference evidence="1" key="1">
    <citation type="journal article" date="2022" name="Plant J.">
        <title>Strategies of tolerance reflected in two North American maple genomes.</title>
        <authorList>
            <person name="McEvoy S.L."/>
            <person name="Sezen U.U."/>
            <person name="Trouern-Trend A."/>
            <person name="McMahon S.M."/>
            <person name="Schaberg P.G."/>
            <person name="Yang J."/>
            <person name="Wegrzyn J.L."/>
            <person name="Swenson N.G."/>
        </authorList>
    </citation>
    <scope>NUCLEOTIDE SEQUENCE</scope>
    <source>
        <strain evidence="1">91603</strain>
    </source>
</reference>
<dbReference type="InterPro" id="IPR004158">
    <property type="entry name" value="DUF247_pln"/>
</dbReference>
<proteinExistence type="predicted"/>
<dbReference type="PANTHER" id="PTHR31549">
    <property type="entry name" value="PROTEIN, PUTATIVE (DUF247)-RELATED-RELATED"/>
    <property type="match status" value="1"/>
</dbReference>
<dbReference type="Proteomes" id="UP001064489">
    <property type="component" value="Chromosome 2"/>
</dbReference>
<evidence type="ECO:0000313" key="1">
    <source>
        <dbReference type="EMBL" id="KAI9160538.1"/>
    </source>
</evidence>
<comment type="caution">
    <text evidence="1">The sequence shown here is derived from an EMBL/GenBank/DDBJ whole genome shotgun (WGS) entry which is preliminary data.</text>
</comment>
<accession>A0AAD5ID06</accession>
<keyword evidence="2" id="KW-1185">Reference proteome</keyword>
<dbReference type="AlphaFoldDB" id="A0AAD5ID06"/>
<reference evidence="1" key="2">
    <citation type="submission" date="2023-02" db="EMBL/GenBank/DDBJ databases">
        <authorList>
            <person name="Swenson N.G."/>
            <person name="Wegrzyn J.L."/>
            <person name="Mcevoy S.L."/>
        </authorList>
    </citation>
    <scope>NUCLEOTIDE SEQUENCE</scope>
    <source>
        <strain evidence="1">91603</strain>
        <tissue evidence="1">Leaf</tissue>
    </source>
</reference>